<feature type="compositionally biased region" description="Gly residues" evidence="2">
    <location>
        <begin position="1"/>
        <end position="13"/>
    </location>
</feature>
<keyword evidence="4" id="KW-1185">Reference proteome</keyword>
<dbReference type="PANTHER" id="PTHR43316:SF3">
    <property type="entry name" value="HALOACID DEHALOGENASE, TYPE II (AFU_ORTHOLOGUE AFUA_2G07750)-RELATED"/>
    <property type="match status" value="1"/>
</dbReference>
<dbReference type="Gene3D" id="3.40.50.1000">
    <property type="entry name" value="HAD superfamily/HAD-like"/>
    <property type="match status" value="1"/>
</dbReference>
<proteinExistence type="predicted"/>
<dbReference type="OrthoDB" id="40579at2759"/>
<evidence type="ECO:0000313" key="3">
    <source>
        <dbReference type="EMBL" id="KAH0538667.1"/>
    </source>
</evidence>
<dbReference type="SUPFAM" id="SSF56784">
    <property type="entry name" value="HAD-like"/>
    <property type="match status" value="1"/>
</dbReference>
<comment type="caution">
    <text evidence="3">The sequence shown here is derived from an EMBL/GenBank/DDBJ whole genome shotgun (WGS) entry which is preliminary data.</text>
</comment>
<dbReference type="InterPro" id="IPR051540">
    <property type="entry name" value="S-2-haloacid_dehalogenase"/>
</dbReference>
<accession>A0A9P8L2E8</accession>
<dbReference type="GO" id="GO:0016787">
    <property type="term" value="F:hydrolase activity"/>
    <property type="evidence" value="ECO:0007669"/>
    <property type="project" value="UniProtKB-KW"/>
</dbReference>
<dbReference type="EMBL" id="JAGHQL010000100">
    <property type="protein sequence ID" value="KAH0538667.1"/>
    <property type="molecule type" value="Genomic_DNA"/>
</dbReference>
<dbReference type="AlphaFoldDB" id="A0A9P8L2E8"/>
<dbReference type="InterPro" id="IPR036412">
    <property type="entry name" value="HAD-like_sf"/>
</dbReference>
<name>A0A9P8L2E8_9PEZI</name>
<keyword evidence="1" id="KW-0378">Hydrolase</keyword>
<sequence length="158" mass="17303">MYGGVHPIGGSRGGRPTPWGRLEPISQLGRISYGKEYGEAKDKRLDSSEGISKLSKGYIIGTQSDGNISLPKDLKRHGNLPFKLIPSAEHFRAYKPSLKVYNETAEALALNTDERTLAAAHSGDPEAAKSCGYRTIYVGRPLEEIWSVEQTEKAKEEG</sequence>
<evidence type="ECO:0000313" key="4">
    <source>
        <dbReference type="Proteomes" id="UP000698800"/>
    </source>
</evidence>
<reference evidence="3" key="1">
    <citation type="submission" date="2021-03" db="EMBL/GenBank/DDBJ databases">
        <title>Comparative genomics and phylogenomic investigation of the class Geoglossomycetes provide insights into ecological specialization and systematics.</title>
        <authorList>
            <person name="Melie T."/>
            <person name="Pirro S."/>
            <person name="Miller A.N."/>
            <person name="Quandt A."/>
        </authorList>
    </citation>
    <scope>NUCLEOTIDE SEQUENCE</scope>
    <source>
        <strain evidence="3">GBOQ0MN5Z8</strain>
    </source>
</reference>
<protein>
    <submittedName>
        <fullName evidence="3">Uncharacterized protein</fullName>
    </submittedName>
</protein>
<organism evidence="3 4">
    <name type="scientific">Glutinoglossum americanum</name>
    <dbReference type="NCBI Taxonomy" id="1670608"/>
    <lineage>
        <taxon>Eukaryota</taxon>
        <taxon>Fungi</taxon>
        <taxon>Dikarya</taxon>
        <taxon>Ascomycota</taxon>
        <taxon>Pezizomycotina</taxon>
        <taxon>Geoglossomycetes</taxon>
        <taxon>Geoglossales</taxon>
        <taxon>Geoglossaceae</taxon>
        <taxon>Glutinoglossum</taxon>
    </lineage>
</organism>
<gene>
    <name evidence="3" type="ORF">FGG08_004742</name>
</gene>
<dbReference type="PANTHER" id="PTHR43316">
    <property type="entry name" value="HYDROLASE, HALOACID DELAHOGENASE-RELATED"/>
    <property type="match status" value="1"/>
</dbReference>
<evidence type="ECO:0000256" key="1">
    <source>
        <dbReference type="ARBA" id="ARBA00022801"/>
    </source>
</evidence>
<feature type="region of interest" description="Disordered" evidence="2">
    <location>
        <begin position="1"/>
        <end position="21"/>
    </location>
</feature>
<dbReference type="Proteomes" id="UP000698800">
    <property type="component" value="Unassembled WGS sequence"/>
</dbReference>
<evidence type="ECO:0000256" key="2">
    <source>
        <dbReference type="SAM" id="MobiDB-lite"/>
    </source>
</evidence>
<dbReference type="InterPro" id="IPR023214">
    <property type="entry name" value="HAD_sf"/>
</dbReference>